<dbReference type="Proteomes" id="UP001177744">
    <property type="component" value="Unassembled WGS sequence"/>
</dbReference>
<name>A0AA40I3B6_CNENI</name>
<protein>
    <submittedName>
        <fullName evidence="1">Uncharacterized protein</fullName>
    </submittedName>
</protein>
<proteinExistence type="predicted"/>
<evidence type="ECO:0000313" key="2">
    <source>
        <dbReference type="Proteomes" id="UP001177744"/>
    </source>
</evidence>
<dbReference type="AlphaFoldDB" id="A0AA40I3B6"/>
<gene>
    <name evidence="1" type="ORF">QTO34_016637</name>
</gene>
<keyword evidence="2" id="KW-1185">Reference proteome</keyword>
<comment type="caution">
    <text evidence="1">The sequence shown here is derived from an EMBL/GenBank/DDBJ whole genome shotgun (WGS) entry which is preliminary data.</text>
</comment>
<evidence type="ECO:0000313" key="1">
    <source>
        <dbReference type="EMBL" id="KAK1341886.1"/>
    </source>
</evidence>
<organism evidence="1 2">
    <name type="scientific">Cnephaeus nilssonii</name>
    <name type="common">Northern bat</name>
    <name type="synonym">Eptesicus nilssonii</name>
    <dbReference type="NCBI Taxonomy" id="3371016"/>
    <lineage>
        <taxon>Eukaryota</taxon>
        <taxon>Metazoa</taxon>
        <taxon>Chordata</taxon>
        <taxon>Craniata</taxon>
        <taxon>Vertebrata</taxon>
        <taxon>Euteleostomi</taxon>
        <taxon>Mammalia</taxon>
        <taxon>Eutheria</taxon>
        <taxon>Laurasiatheria</taxon>
        <taxon>Chiroptera</taxon>
        <taxon>Yangochiroptera</taxon>
        <taxon>Vespertilionidae</taxon>
        <taxon>Cnephaeus</taxon>
    </lineage>
</organism>
<accession>A0AA40I3B6</accession>
<dbReference type="EMBL" id="JAULJE010000006">
    <property type="protein sequence ID" value="KAK1341886.1"/>
    <property type="molecule type" value="Genomic_DNA"/>
</dbReference>
<reference evidence="1" key="1">
    <citation type="submission" date="2023-06" db="EMBL/GenBank/DDBJ databases">
        <title>Reference genome for the Northern bat (Eptesicus nilssonii), a most northern bat species.</title>
        <authorList>
            <person name="Laine V.N."/>
            <person name="Pulliainen A.T."/>
            <person name="Lilley T.M."/>
        </authorList>
    </citation>
    <scope>NUCLEOTIDE SEQUENCE</scope>
    <source>
        <strain evidence="1">BLF_Eptnil</strain>
        <tissue evidence="1">Kidney</tissue>
    </source>
</reference>
<sequence length="110" mass="11897">MPRIVATTSQGAVAVLVAAELHHRHTFTKRAMIPAGTRTGPGRKGKMEVSKHSRSCLKAKFDETAQKQTMNTGCEGLGSLFFTSNETQTAAHGFFIWPGTPSFQLCSVES</sequence>